<sequence length="463" mass="52074">MRRMGQKKISFQMETVEGDIHTPISIFQKMNGPKKFLLESSTSHHDQGRYSYMGMSPYKEAISREACIEIREGLQSREQEMRLVDYLKQEFIFELEAKTEIPFIGGAVGYMGYDMIRHYESIGSLPQDTLGMPDAHFLFFKDIFIFDHQLQKIHLVTSGEQAEVRLKEMKELLNQPQAAEEKSVEQLSFTSNMTKDHFIKIVEEAKQAIINGDIFQVVLSQRYQSSFTGHPFGVYRRLRLSNPSPYMFYIDFGDYTILGSSPESLISVRGKSVTVNPIAGTRPRGETDEEDKSHAQNLLQDEKELAEHRMLVDLGRNDLGRVCEIGSVALSSTMNIERYRHVMHLTSKVGGTLKAELTGLDALASCLPAGTVSGAPKIRAMEIINELEDCKRGVYAGSVGYIGYGGNLDMALAIRTMVIKDNLAFVQAGAGIVYDSVPETEYEETKNKAKALLEVQTHDPINR</sequence>
<evidence type="ECO:0000256" key="3">
    <source>
        <dbReference type="ARBA" id="ARBA00009562"/>
    </source>
</evidence>
<comment type="similarity">
    <text evidence="3 15">Belongs to the anthranilate synthase component I family.</text>
</comment>
<evidence type="ECO:0000256" key="11">
    <source>
        <dbReference type="ARBA" id="ARBA00023141"/>
    </source>
</evidence>
<evidence type="ECO:0000259" key="16">
    <source>
        <dbReference type="Pfam" id="PF00425"/>
    </source>
</evidence>
<gene>
    <name evidence="15 18" type="primary">trpE</name>
    <name evidence="18" type="ORF">I6J18_07425</name>
</gene>
<keyword evidence="19" id="KW-1185">Reference proteome</keyword>
<dbReference type="PRINTS" id="PR00095">
    <property type="entry name" value="ANTSNTHASEI"/>
</dbReference>
<comment type="pathway">
    <text evidence="2 15">Amino-acid biosynthesis; L-tryptophan biosynthesis; L-tryptophan from chorismate: step 1/5.</text>
</comment>
<dbReference type="GO" id="GO:0046872">
    <property type="term" value="F:metal ion binding"/>
    <property type="evidence" value="ECO:0007669"/>
    <property type="project" value="UniProtKB-KW"/>
</dbReference>
<dbReference type="InterPro" id="IPR015890">
    <property type="entry name" value="Chorismate_C"/>
</dbReference>
<dbReference type="SUPFAM" id="SSF56322">
    <property type="entry name" value="ADC synthase"/>
    <property type="match status" value="1"/>
</dbReference>
<dbReference type="InterPro" id="IPR019999">
    <property type="entry name" value="Anth_synth_I-like"/>
</dbReference>
<dbReference type="GO" id="GO:0004049">
    <property type="term" value="F:anthranilate synthase activity"/>
    <property type="evidence" value="ECO:0007669"/>
    <property type="project" value="UniProtKB-EC"/>
</dbReference>
<reference evidence="18 19" key="1">
    <citation type="submission" date="2021-01" db="EMBL/GenBank/DDBJ databases">
        <title>FDA dAtabase for Regulatory Grade micrObial Sequences (FDA-ARGOS): Supporting development and validation of Infectious Disease Dx tests.</title>
        <authorList>
            <person name="Nelson B."/>
            <person name="Plummer A."/>
            <person name="Tallon L."/>
            <person name="Sadzewicz L."/>
            <person name="Zhao X."/>
            <person name="Boylan J."/>
            <person name="Ott S."/>
            <person name="Bowen H."/>
            <person name="Vavikolanu K."/>
            <person name="Mehta A."/>
            <person name="Aluvathingal J."/>
            <person name="Nadendla S."/>
            <person name="Myers T."/>
            <person name="Yan Y."/>
            <person name="Sichtig H."/>
        </authorList>
    </citation>
    <scope>NUCLEOTIDE SEQUENCE [LARGE SCALE GENOMIC DNA]</scope>
    <source>
        <strain evidence="18 19">FDAARGOS_1161</strain>
    </source>
</reference>
<dbReference type="RefSeq" id="WP_051387391.1">
    <property type="nucleotide sequence ID" value="NZ_CP068053.1"/>
</dbReference>
<comment type="function">
    <text evidence="13 15">Part of a heterotetrameric complex that catalyzes the two-step biosynthesis of anthranilate, an intermediate in the biosynthesis of L-tryptophan. In the first step, the glutamine-binding beta subunit (TrpG) of anthranilate synthase (AS) provides the glutamine amidotransferase activity which generates ammonia as a substrate that, along with chorismate, is used in the second step, catalyzed by the large alpha subunit of AS (TrpE) to produce anthranilate. In the absence of TrpG, TrpE can synthesize anthranilate directly from chorismate and high concentrations of ammonia.</text>
</comment>
<keyword evidence="8 15" id="KW-0479">Metal-binding</keyword>
<dbReference type="InterPro" id="IPR005801">
    <property type="entry name" value="ADC_synthase"/>
</dbReference>
<evidence type="ECO:0000256" key="2">
    <source>
        <dbReference type="ARBA" id="ARBA00004873"/>
    </source>
</evidence>
<dbReference type="Pfam" id="PF00425">
    <property type="entry name" value="Chorismate_bind"/>
    <property type="match status" value="1"/>
</dbReference>
<proteinExistence type="inferred from homology"/>
<keyword evidence="9 15" id="KW-0822">Tryptophan biosynthesis</keyword>
<evidence type="ECO:0000313" key="19">
    <source>
        <dbReference type="Proteomes" id="UP000595254"/>
    </source>
</evidence>
<dbReference type="InterPro" id="IPR006805">
    <property type="entry name" value="Anth_synth_I_N"/>
</dbReference>
<dbReference type="EMBL" id="CP068053">
    <property type="protein sequence ID" value="QQT01681.1"/>
    <property type="molecule type" value="Genomic_DNA"/>
</dbReference>
<evidence type="ECO:0000256" key="7">
    <source>
        <dbReference type="ARBA" id="ARBA00022605"/>
    </source>
</evidence>
<dbReference type="Gene3D" id="3.60.120.10">
    <property type="entry name" value="Anthranilate synthase"/>
    <property type="match status" value="1"/>
</dbReference>
<evidence type="ECO:0000256" key="6">
    <source>
        <dbReference type="ARBA" id="ARBA00020653"/>
    </source>
</evidence>
<name>A0A974NPY1_PERPY</name>
<evidence type="ECO:0000256" key="14">
    <source>
        <dbReference type="ARBA" id="ARBA00047683"/>
    </source>
</evidence>
<protein>
    <recommendedName>
        <fullName evidence="6 15">Anthranilate synthase component 1</fullName>
        <ecNumber evidence="5 15">4.1.3.27</ecNumber>
    </recommendedName>
</protein>
<evidence type="ECO:0000259" key="17">
    <source>
        <dbReference type="Pfam" id="PF04715"/>
    </source>
</evidence>
<dbReference type="Pfam" id="PF04715">
    <property type="entry name" value="Anth_synt_I_N"/>
    <property type="match status" value="1"/>
</dbReference>
<feature type="domain" description="Chorismate-utilising enzyme C-terminal" evidence="16">
    <location>
        <begin position="195"/>
        <end position="448"/>
    </location>
</feature>
<evidence type="ECO:0000256" key="10">
    <source>
        <dbReference type="ARBA" id="ARBA00022842"/>
    </source>
</evidence>
<dbReference type="NCBIfam" id="TIGR00564">
    <property type="entry name" value="trpE_most"/>
    <property type="match status" value="1"/>
</dbReference>
<evidence type="ECO:0000256" key="13">
    <source>
        <dbReference type="ARBA" id="ARBA00025634"/>
    </source>
</evidence>
<dbReference type="PANTHER" id="PTHR11236:SF48">
    <property type="entry name" value="ISOCHORISMATE SYNTHASE MENF"/>
    <property type="match status" value="1"/>
</dbReference>
<dbReference type="InterPro" id="IPR005256">
    <property type="entry name" value="Anth_synth_I_PabB"/>
</dbReference>
<feature type="domain" description="Anthranilate synthase component I N-terminal" evidence="17">
    <location>
        <begin position="19"/>
        <end position="155"/>
    </location>
</feature>
<dbReference type="Proteomes" id="UP000595254">
    <property type="component" value="Chromosome"/>
</dbReference>
<dbReference type="KEGG" id="ppsr:I6J18_07425"/>
<evidence type="ECO:0000256" key="5">
    <source>
        <dbReference type="ARBA" id="ARBA00012266"/>
    </source>
</evidence>
<keyword evidence="11 15" id="KW-0057">Aromatic amino acid biosynthesis</keyword>
<keyword evidence="7 15" id="KW-0028">Amino-acid biosynthesis</keyword>
<dbReference type="AlphaFoldDB" id="A0A974NPY1"/>
<dbReference type="GO" id="GO:0000162">
    <property type="term" value="P:L-tryptophan biosynthetic process"/>
    <property type="evidence" value="ECO:0007669"/>
    <property type="project" value="UniProtKB-KW"/>
</dbReference>
<dbReference type="EC" id="4.1.3.27" evidence="5 15"/>
<evidence type="ECO:0000256" key="8">
    <source>
        <dbReference type="ARBA" id="ARBA00022723"/>
    </source>
</evidence>
<evidence type="ECO:0000256" key="12">
    <source>
        <dbReference type="ARBA" id="ARBA00023239"/>
    </source>
</evidence>
<comment type="subunit">
    <text evidence="4 15">Heterotetramer consisting of two non-identical subunits: a beta subunit (TrpG) and a large alpha subunit (TrpE).</text>
</comment>
<dbReference type="PANTHER" id="PTHR11236">
    <property type="entry name" value="AMINOBENZOATE/ANTHRANILATE SYNTHASE"/>
    <property type="match status" value="1"/>
</dbReference>
<organism evidence="18 19">
    <name type="scientific">Peribacillus psychrosaccharolyticus</name>
    <name type="common">Bacillus psychrosaccharolyticus</name>
    <dbReference type="NCBI Taxonomy" id="1407"/>
    <lineage>
        <taxon>Bacteria</taxon>
        <taxon>Bacillati</taxon>
        <taxon>Bacillota</taxon>
        <taxon>Bacilli</taxon>
        <taxon>Bacillales</taxon>
        <taxon>Bacillaceae</taxon>
        <taxon>Peribacillus</taxon>
    </lineage>
</organism>
<comment type="cofactor">
    <cofactor evidence="1 15">
        <name>Mg(2+)</name>
        <dbReference type="ChEBI" id="CHEBI:18420"/>
    </cofactor>
</comment>
<evidence type="ECO:0000313" key="18">
    <source>
        <dbReference type="EMBL" id="QQT01681.1"/>
    </source>
</evidence>
<evidence type="ECO:0000256" key="15">
    <source>
        <dbReference type="RuleBase" id="RU364045"/>
    </source>
</evidence>
<keyword evidence="12 15" id="KW-0456">Lyase</keyword>
<accession>A0A974NPY1</accession>
<evidence type="ECO:0000256" key="4">
    <source>
        <dbReference type="ARBA" id="ARBA00011575"/>
    </source>
</evidence>
<keyword evidence="10 15" id="KW-0460">Magnesium</keyword>
<evidence type="ECO:0000256" key="9">
    <source>
        <dbReference type="ARBA" id="ARBA00022822"/>
    </source>
</evidence>
<comment type="catalytic activity">
    <reaction evidence="14 15">
        <text>chorismate + L-glutamine = anthranilate + pyruvate + L-glutamate + H(+)</text>
        <dbReference type="Rhea" id="RHEA:21732"/>
        <dbReference type="ChEBI" id="CHEBI:15361"/>
        <dbReference type="ChEBI" id="CHEBI:15378"/>
        <dbReference type="ChEBI" id="CHEBI:16567"/>
        <dbReference type="ChEBI" id="CHEBI:29748"/>
        <dbReference type="ChEBI" id="CHEBI:29985"/>
        <dbReference type="ChEBI" id="CHEBI:58359"/>
        <dbReference type="EC" id="4.1.3.27"/>
    </reaction>
</comment>
<evidence type="ECO:0000256" key="1">
    <source>
        <dbReference type="ARBA" id="ARBA00001946"/>
    </source>
</evidence>